<gene>
    <name evidence="2" type="ORF">MQE35_10035</name>
</gene>
<dbReference type="Proteomes" id="UP000831290">
    <property type="component" value="Chromosome"/>
</dbReference>
<feature type="chain" id="PRO_5038352414" evidence="1">
    <location>
        <begin position="22"/>
        <end position="157"/>
    </location>
</feature>
<name>A0A9E7CTF4_9FLAO</name>
<keyword evidence="1" id="KW-0732">Signal</keyword>
<feature type="signal peptide" evidence="1">
    <location>
        <begin position="1"/>
        <end position="21"/>
    </location>
</feature>
<proteinExistence type="predicted"/>
<reference evidence="2" key="1">
    <citation type="submission" date="2022-03" db="EMBL/GenBank/DDBJ databases">
        <title>Description of Abyssus ytuae gen. nov., sp. nov., a novel member of the family Flavobacteriaceae isolated from the sediment of Mariana Trench.</title>
        <authorList>
            <person name="Zhang J."/>
            <person name="Xu X."/>
        </authorList>
    </citation>
    <scope>NUCLEOTIDE SEQUENCE</scope>
    <source>
        <strain evidence="2">MT3330</strain>
    </source>
</reference>
<accession>A0A9E7CTF4</accession>
<keyword evidence="3" id="KW-1185">Reference proteome</keyword>
<evidence type="ECO:0000313" key="2">
    <source>
        <dbReference type="EMBL" id="UOB16077.1"/>
    </source>
</evidence>
<dbReference type="KEGG" id="fbm:MQE35_10035"/>
<evidence type="ECO:0000313" key="3">
    <source>
        <dbReference type="Proteomes" id="UP000831290"/>
    </source>
</evidence>
<organism evidence="2 3">
    <name type="scientific">Abyssalbus ytuae</name>
    <dbReference type="NCBI Taxonomy" id="2926907"/>
    <lineage>
        <taxon>Bacteria</taxon>
        <taxon>Pseudomonadati</taxon>
        <taxon>Bacteroidota</taxon>
        <taxon>Flavobacteriia</taxon>
        <taxon>Flavobacteriales</taxon>
        <taxon>Flavobacteriaceae</taxon>
        <taxon>Abyssalbus</taxon>
    </lineage>
</organism>
<protein>
    <submittedName>
        <fullName evidence="2">Uncharacterized protein</fullName>
    </submittedName>
</protein>
<sequence>MKNLKKYLFLACTLMFVGAYAQKNVDVLEETVKKTYQVEKNGKITTYVVKINTTETQPVKLEKEDKGKLNQDRELDVPVDVDQTVTVDNYNANDMKVELSYKRNAGEELRFASTSKGLAIISSDNRIHHIDDTGVYYIYAGDDVKDVVIVEEFETLK</sequence>
<dbReference type="RefSeq" id="WP_255841230.1">
    <property type="nucleotide sequence ID" value="NZ_CP094358.1"/>
</dbReference>
<evidence type="ECO:0000256" key="1">
    <source>
        <dbReference type="SAM" id="SignalP"/>
    </source>
</evidence>
<dbReference type="AlphaFoldDB" id="A0A9E7CTF4"/>
<dbReference type="EMBL" id="CP094358">
    <property type="protein sequence ID" value="UOB16077.1"/>
    <property type="molecule type" value="Genomic_DNA"/>
</dbReference>